<feature type="domain" description="HAM1-like N-terminal" evidence="3">
    <location>
        <begin position="237"/>
        <end position="557"/>
    </location>
</feature>
<dbReference type="Pfam" id="PF19343">
    <property type="entry name" value="HAM1_N"/>
    <property type="match status" value="2"/>
</dbReference>
<name>A0A409W0U8_9AGAR</name>
<dbReference type="STRING" id="231916.A0A409W0U8"/>
<keyword evidence="5" id="KW-1185">Reference proteome</keyword>
<sequence length="783" mass="87202">MDKATSVVAAFQAGKLPSTQQANHFIDFLIAQVEPGKEQLTGQGRVLLDDLIDVLRAYQHLSTAKNSDNLLQEAVWHLTEGDLTVAPGSDESKERALNDLNATRDALRNALNIVWASASSEGSSLFEEFFSVMRLSLADAAEVVENQAGRAKESLRQTEDEVKEGRRDALGRDKQRLEEEKDPQVAWEHKMDTVKQAGSTAIGTHQDTKATAQEKQERASARLQDAFWRITDRAKSDPEYRQSLDKVFEVLQVRFNKSVDLAADPNTSLADFVADPTPEQHVPKALEQFRTLLERLANTSLEPVIQHLRTCAFSISKDQDVRAWFNDSFALARKNLAEPDYARSDECQAKRREMRDRWEALLNKDAKWKEAIDGLNVELDKISSGLANDPELNRLKDAHAKLGQDIQQQFIEAGLNVADQGALEQVTWFWQDLFKVYIPKFLSKMRDVPIPRTEYKDAEIEFVIENLDISSINILPSHVYIRNVTDIDIKTADTTSKPSTTAVGTLTHVNIKAIQMALKDVSFWYKDKESSGMQPGEFSGLLGLTLPPQGIEMDLQLRLIGAGAHGPASRDAKKRFSSVERAHVSISDDVQIAVKQSNHKVLTTLFKPMVKKRLVAALEKTLSEQVQAMVDWADTIAYDVAQRKRVFEDAGLGTGGSLMGAIWSEIGRLQKTGTIDVRMTGTGLVAHHVEKGKELAMGVEPQILSGDKHGPLATGAEPVQQKAQRVGQQYGVNPEDMNVDPREGAQGVLREGKKRAAEFERNVDKKKKMEMSQSGWQSSAFDI</sequence>
<feature type="domain" description="HAM1-like N-terminal" evidence="3">
    <location>
        <begin position="6"/>
        <end position="216"/>
    </location>
</feature>
<dbReference type="AlphaFoldDB" id="A0A409W0U8"/>
<evidence type="ECO:0000259" key="2">
    <source>
        <dbReference type="Pfam" id="PF14613"/>
    </source>
</evidence>
<feature type="region of interest" description="Disordered" evidence="1">
    <location>
        <begin position="150"/>
        <end position="183"/>
    </location>
</feature>
<dbReference type="EMBL" id="NHYE01005472">
    <property type="protein sequence ID" value="PPQ72126.1"/>
    <property type="molecule type" value="Genomic_DNA"/>
</dbReference>
<feature type="compositionally biased region" description="Basic and acidic residues" evidence="1">
    <location>
        <begin position="750"/>
        <end position="770"/>
    </location>
</feature>
<dbReference type="InParanoid" id="A0A409W0U8"/>
<evidence type="ECO:0000259" key="3">
    <source>
        <dbReference type="Pfam" id="PF19343"/>
    </source>
</evidence>
<comment type="caution">
    <text evidence="4">The sequence shown here is derived from an EMBL/GenBank/DDBJ whole genome shotgun (WGS) entry which is preliminary data.</text>
</comment>
<feature type="region of interest" description="Disordered" evidence="1">
    <location>
        <begin position="732"/>
        <end position="783"/>
    </location>
</feature>
<accession>A0A409W0U8</accession>
<organism evidence="4 5">
    <name type="scientific">Gymnopilus dilepis</name>
    <dbReference type="NCBI Taxonomy" id="231916"/>
    <lineage>
        <taxon>Eukaryota</taxon>
        <taxon>Fungi</taxon>
        <taxon>Dikarya</taxon>
        <taxon>Basidiomycota</taxon>
        <taxon>Agaricomycotina</taxon>
        <taxon>Agaricomycetes</taxon>
        <taxon>Agaricomycetidae</taxon>
        <taxon>Agaricales</taxon>
        <taxon>Agaricineae</taxon>
        <taxon>Hymenogastraceae</taxon>
        <taxon>Gymnopilus</taxon>
    </lineage>
</organism>
<dbReference type="InterPro" id="IPR045967">
    <property type="entry name" value="HAM1-like_N"/>
</dbReference>
<feature type="compositionally biased region" description="Polar residues" evidence="1">
    <location>
        <begin position="771"/>
        <end position="783"/>
    </location>
</feature>
<dbReference type="OrthoDB" id="19394at2759"/>
<gene>
    <name evidence="4" type="ORF">CVT26_006866</name>
</gene>
<dbReference type="PANTHER" id="PTHR31138:SF1">
    <property type="entry name" value="PDZ DOMAIN-CONTAINING PROTEIN"/>
    <property type="match status" value="1"/>
</dbReference>
<evidence type="ECO:0000313" key="4">
    <source>
        <dbReference type="EMBL" id="PPQ72126.1"/>
    </source>
</evidence>
<dbReference type="InterPro" id="IPR027842">
    <property type="entry name" value="HAM1-like_C"/>
</dbReference>
<reference evidence="4 5" key="1">
    <citation type="journal article" date="2018" name="Evol. Lett.">
        <title>Horizontal gene cluster transfer increased hallucinogenic mushroom diversity.</title>
        <authorList>
            <person name="Reynolds H.T."/>
            <person name="Vijayakumar V."/>
            <person name="Gluck-Thaler E."/>
            <person name="Korotkin H.B."/>
            <person name="Matheny P.B."/>
            <person name="Slot J.C."/>
        </authorList>
    </citation>
    <scope>NUCLEOTIDE SEQUENCE [LARGE SCALE GENOMIC DNA]</scope>
    <source>
        <strain evidence="4 5">SRW20</strain>
    </source>
</reference>
<evidence type="ECO:0000313" key="5">
    <source>
        <dbReference type="Proteomes" id="UP000284706"/>
    </source>
</evidence>
<dbReference type="Proteomes" id="UP000284706">
    <property type="component" value="Unassembled WGS sequence"/>
</dbReference>
<evidence type="ECO:0000256" key="1">
    <source>
        <dbReference type="SAM" id="MobiDB-lite"/>
    </source>
</evidence>
<dbReference type="Pfam" id="PF14613">
    <property type="entry name" value="HAM1_C"/>
    <property type="match status" value="1"/>
</dbReference>
<proteinExistence type="predicted"/>
<protein>
    <submittedName>
        <fullName evidence="4">Uncharacterized protein</fullName>
    </submittedName>
</protein>
<dbReference type="PANTHER" id="PTHR31138">
    <property type="entry name" value="CHROMOSOME 19, WHOLE GENOME SHOTGUN SEQUENCE"/>
    <property type="match status" value="1"/>
</dbReference>
<feature type="domain" description="HAM1-like C-terminal" evidence="2">
    <location>
        <begin position="588"/>
        <end position="723"/>
    </location>
</feature>